<reference evidence="2 3" key="1">
    <citation type="journal article" date="2020" name="G3 (Bethesda)">
        <title>Improved Reference Genome for Cyclotella cryptica CCMP332, a Model for Cell Wall Morphogenesis, Salinity Adaptation, and Lipid Production in Diatoms (Bacillariophyta).</title>
        <authorList>
            <person name="Roberts W.R."/>
            <person name="Downey K.M."/>
            <person name="Ruck E.C."/>
            <person name="Traller J.C."/>
            <person name="Alverson A.J."/>
        </authorList>
    </citation>
    <scope>NUCLEOTIDE SEQUENCE [LARGE SCALE GENOMIC DNA]</scope>
    <source>
        <strain evidence="2 3">CCMP332</strain>
    </source>
</reference>
<evidence type="ECO:0000313" key="2">
    <source>
        <dbReference type="EMBL" id="KAL3791919.1"/>
    </source>
</evidence>
<feature type="compositionally biased region" description="Polar residues" evidence="1">
    <location>
        <begin position="12"/>
        <end position="23"/>
    </location>
</feature>
<dbReference type="Proteomes" id="UP001516023">
    <property type="component" value="Unassembled WGS sequence"/>
</dbReference>
<name>A0ABD3PV14_9STRA</name>
<sequence length="132" mass="15166">MDASKNARDTSRAQNRSNGNASFIPTELDFSTRLPDTKHYSSPIMLPSREATCTKTTTHTLAAGKEKFRRVIQKAPKARALQKSRRFSFHRPVKKLDKSRVLMPQLLLYLIKRSFSVGARTLLLVFFRMLIR</sequence>
<comment type="caution">
    <text evidence="2">The sequence shown here is derived from an EMBL/GenBank/DDBJ whole genome shotgun (WGS) entry which is preliminary data.</text>
</comment>
<feature type="region of interest" description="Disordered" evidence="1">
    <location>
        <begin position="1"/>
        <end position="28"/>
    </location>
</feature>
<feature type="compositionally biased region" description="Basic and acidic residues" evidence="1">
    <location>
        <begin position="1"/>
        <end position="11"/>
    </location>
</feature>
<evidence type="ECO:0000313" key="3">
    <source>
        <dbReference type="Proteomes" id="UP001516023"/>
    </source>
</evidence>
<accession>A0ABD3PV14</accession>
<protein>
    <submittedName>
        <fullName evidence="2">Uncharacterized protein</fullName>
    </submittedName>
</protein>
<gene>
    <name evidence="2" type="ORF">HJC23_010779</name>
</gene>
<dbReference type="EMBL" id="JABMIG020000108">
    <property type="protein sequence ID" value="KAL3791919.1"/>
    <property type="molecule type" value="Genomic_DNA"/>
</dbReference>
<dbReference type="AlphaFoldDB" id="A0ABD3PV14"/>
<proteinExistence type="predicted"/>
<keyword evidence="3" id="KW-1185">Reference proteome</keyword>
<evidence type="ECO:0000256" key="1">
    <source>
        <dbReference type="SAM" id="MobiDB-lite"/>
    </source>
</evidence>
<organism evidence="2 3">
    <name type="scientific">Cyclotella cryptica</name>
    <dbReference type="NCBI Taxonomy" id="29204"/>
    <lineage>
        <taxon>Eukaryota</taxon>
        <taxon>Sar</taxon>
        <taxon>Stramenopiles</taxon>
        <taxon>Ochrophyta</taxon>
        <taxon>Bacillariophyta</taxon>
        <taxon>Coscinodiscophyceae</taxon>
        <taxon>Thalassiosirophycidae</taxon>
        <taxon>Stephanodiscales</taxon>
        <taxon>Stephanodiscaceae</taxon>
        <taxon>Cyclotella</taxon>
    </lineage>
</organism>